<dbReference type="OrthoDB" id="757982at2759"/>
<name>A0A2I0AJ27_9ASPA</name>
<dbReference type="AlphaFoldDB" id="A0A2I0AJ27"/>
<dbReference type="GO" id="GO:0006281">
    <property type="term" value="P:DNA repair"/>
    <property type="evidence" value="ECO:0007669"/>
    <property type="project" value="UniProtKB-KW"/>
</dbReference>
<keyword evidence="3" id="KW-0175">Coiled coil</keyword>
<evidence type="ECO:0000256" key="2">
    <source>
        <dbReference type="ARBA" id="ARBA00023204"/>
    </source>
</evidence>
<evidence type="ECO:0000256" key="1">
    <source>
        <dbReference type="ARBA" id="ARBA00022763"/>
    </source>
</evidence>
<evidence type="ECO:0000259" key="4">
    <source>
        <dbReference type="Pfam" id="PF17942"/>
    </source>
</evidence>
<dbReference type="EMBL" id="KZ451979">
    <property type="protein sequence ID" value="PKA55548.1"/>
    <property type="molecule type" value="Genomic_DNA"/>
</dbReference>
<keyword evidence="1" id="KW-0227">DNA damage</keyword>
<proteinExistence type="predicted"/>
<protein>
    <recommendedName>
        <fullName evidence="4">Morc S5 domain-containing protein</fullName>
    </recommendedName>
</protein>
<keyword evidence="2" id="KW-0234">DNA repair</keyword>
<dbReference type="InterPro" id="IPR041006">
    <property type="entry name" value="Morc_S5"/>
</dbReference>
<organism evidence="5 6">
    <name type="scientific">Apostasia shenzhenica</name>
    <dbReference type="NCBI Taxonomy" id="1088818"/>
    <lineage>
        <taxon>Eukaryota</taxon>
        <taxon>Viridiplantae</taxon>
        <taxon>Streptophyta</taxon>
        <taxon>Embryophyta</taxon>
        <taxon>Tracheophyta</taxon>
        <taxon>Spermatophyta</taxon>
        <taxon>Magnoliopsida</taxon>
        <taxon>Liliopsida</taxon>
        <taxon>Asparagales</taxon>
        <taxon>Orchidaceae</taxon>
        <taxon>Apostasioideae</taxon>
        <taxon>Apostasia</taxon>
    </lineage>
</organism>
<dbReference type="Proteomes" id="UP000236161">
    <property type="component" value="Unassembled WGS sequence"/>
</dbReference>
<gene>
    <name evidence="5" type="ORF">AXF42_Ash006750</name>
</gene>
<evidence type="ECO:0000313" key="5">
    <source>
        <dbReference type="EMBL" id="PKA55548.1"/>
    </source>
</evidence>
<reference evidence="5 6" key="1">
    <citation type="journal article" date="2017" name="Nature">
        <title>The Apostasia genome and the evolution of orchids.</title>
        <authorList>
            <person name="Zhang G.Q."/>
            <person name="Liu K.W."/>
            <person name="Li Z."/>
            <person name="Lohaus R."/>
            <person name="Hsiao Y.Y."/>
            <person name="Niu S.C."/>
            <person name="Wang J.Y."/>
            <person name="Lin Y.C."/>
            <person name="Xu Q."/>
            <person name="Chen L.J."/>
            <person name="Yoshida K."/>
            <person name="Fujiwara S."/>
            <person name="Wang Z.W."/>
            <person name="Zhang Y.Q."/>
            <person name="Mitsuda N."/>
            <person name="Wang M."/>
            <person name="Liu G.H."/>
            <person name="Pecoraro L."/>
            <person name="Huang H.X."/>
            <person name="Xiao X.J."/>
            <person name="Lin M."/>
            <person name="Wu X.Y."/>
            <person name="Wu W.L."/>
            <person name="Chen Y.Y."/>
            <person name="Chang S.B."/>
            <person name="Sakamoto S."/>
            <person name="Ohme-Takagi M."/>
            <person name="Yagi M."/>
            <person name="Zeng S.J."/>
            <person name="Shen C.Y."/>
            <person name="Yeh C.M."/>
            <person name="Luo Y.B."/>
            <person name="Tsai W.C."/>
            <person name="Van de Peer Y."/>
            <person name="Liu Z.J."/>
        </authorList>
    </citation>
    <scope>NUCLEOTIDE SEQUENCE [LARGE SCALE GENOMIC DNA]</scope>
    <source>
        <strain evidence="6">cv. Shenzhen</strain>
        <tissue evidence="5">Stem</tissue>
    </source>
</reference>
<evidence type="ECO:0000313" key="6">
    <source>
        <dbReference type="Proteomes" id="UP000236161"/>
    </source>
</evidence>
<keyword evidence="6" id="KW-1185">Reference proteome</keyword>
<accession>A0A2I0AJ27</accession>
<feature type="coiled-coil region" evidence="3">
    <location>
        <begin position="390"/>
        <end position="438"/>
    </location>
</feature>
<dbReference type="PANTHER" id="PTHR23336">
    <property type="entry name" value="ZINC FINGER CW-TYPE COILED-COIL DOMAIN PROTEIN 3"/>
    <property type="match status" value="1"/>
</dbReference>
<dbReference type="GO" id="GO:0016887">
    <property type="term" value="F:ATP hydrolysis activity"/>
    <property type="evidence" value="ECO:0007669"/>
    <property type="project" value="InterPro"/>
</dbReference>
<feature type="domain" description="Morc S5" evidence="4">
    <location>
        <begin position="263"/>
        <end position="310"/>
    </location>
</feature>
<dbReference type="GO" id="GO:0005634">
    <property type="term" value="C:nucleus"/>
    <property type="evidence" value="ECO:0007669"/>
    <property type="project" value="TreeGrafter"/>
</dbReference>
<evidence type="ECO:0000256" key="3">
    <source>
        <dbReference type="SAM" id="Coils"/>
    </source>
</evidence>
<dbReference type="InterPro" id="IPR045261">
    <property type="entry name" value="MORC_ATPase"/>
</dbReference>
<dbReference type="PANTHER" id="PTHR23336:SF44">
    <property type="entry name" value="PROTEIN MICRORCHIDIA 6"/>
    <property type="match status" value="1"/>
</dbReference>
<sequence length="450" mass="51518">MFDFKCSTKYILSLKECLEIDWNYLTSQLKDVEDQLKEVSILVAFKGNMSFQGKYFEISKEELLQRFEGFADHEIALSENWIKKSIGLLSYTFLKQTGCDDIVVPVVLVLGLPNTTSFDRWNCDYGDNPGMHANIRETCCELLALCHLFLLQVDYEFNPATGAFVHLFRIDEKQFSSNLTTLLNWSPFSSEAELLKQFDDVGLQHHGTKIIVFNLWYNDDGIMELDFKTDAEDIMIAGGQKKVQKASIEAELTQRSVANRYQYSLRVYSSILYLKLPQHFKILLRGLVVEPHYIIKDIMDLYCHLVGYKNRRFPSSCTKTVLELPPADSSGALEPLKLKKGIAAVGKSPATQSLVSWNTTSFPPGLAQKRKRDILNSPEHVTVVKQAQSVEALLQENRRLHEKCLEYEETERQLSVKVQKLRNQLRDVEGLNEKLLAELRLIGGFKMEKP</sequence>
<dbReference type="Pfam" id="PF17942">
    <property type="entry name" value="Morc6_S5"/>
    <property type="match status" value="1"/>
</dbReference>